<dbReference type="AlphaFoldDB" id="A0A2P6QNZ3"/>
<organism evidence="1 2">
    <name type="scientific">Rosa chinensis</name>
    <name type="common">China rose</name>
    <dbReference type="NCBI Taxonomy" id="74649"/>
    <lineage>
        <taxon>Eukaryota</taxon>
        <taxon>Viridiplantae</taxon>
        <taxon>Streptophyta</taxon>
        <taxon>Embryophyta</taxon>
        <taxon>Tracheophyta</taxon>
        <taxon>Spermatophyta</taxon>
        <taxon>Magnoliopsida</taxon>
        <taxon>eudicotyledons</taxon>
        <taxon>Gunneridae</taxon>
        <taxon>Pentapetalae</taxon>
        <taxon>rosids</taxon>
        <taxon>fabids</taxon>
        <taxon>Rosales</taxon>
        <taxon>Rosaceae</taxon>
        <taxon>Rosoideae</taxon>
        <taxon>Rosoideae incertae sedis</taxon>
        <taxon>Rosa</taxon>
    </lineage>
</organism>
<dbReference type="GO" id="GO:0004527">
    <property type="term" value="F:exonuclease activity"/>
    <property type="evidence" value="ECO:0007669"/>
    <property type="project" value="UniProtKB-KW"/>
</dbReference>
<dbReference type="OMA" id="YGHLERS"/>
<dbReference type="InterPro" id="IPR036691">
    <property type="entry name" value="Endo/exonu/phosph_ase_sf"/>
</dbReference>
<name>A0A2P6QNZ3_ROSCH</name>
<keyword evidence="1" id="KW-0269">Exonuclease</keyword>
<dbReference type="Gramene" id="PRQ35877">
    <property type="protein sequence ID" value="PRQ35877"/>
    <property type="gene ID" value="RchiOBHm_Chr4g0385261"/>
</dbReference>
<dbReference type="EMBL" id="PDCK01000042">
    <property type="protein sequence ID" value="PRQ35877.1"/>
    <property type="molecule type" value="Genomic_DNA"/>
</dbReference>
<dbReference type="Proteomes" id="UP000238479">
    <property type="component" value="Chromosome 4"/>
</dbReference>
<dbReference type="SUPFAM" id="SSF56219">
    <property type="entry name" value="DNase I-like"/>
    <property type="match status" value="1"/>
</dbReference>
<gene>
    <name evidence="1" type="ORF">RchiOBHm_Chr4g0385261</name>
</gene>
<dbReference type="GO" id="GO:0004519">
    <property type="term" value="F:endonuclease activity"/>
    <property type="evidence" value="ECO:0007669"/>
    <property type="project" value="UniProtKB-KW"/>
</dbReference>
<evidence type="ECO:0000313" key="2">
    <source>
        <dbReference type="Proteomes" id="UP000238479"/>
    </source>
</evidence>
<keyword evidence="1" id="KW-0378">Hydrolase</keyword>
<evidence type="ECO:0000313" key="1">
    <source>
        <dbReference type="EMBL" id="PRQ35877.1"/>
    </source>
</evidence>
<keyword evidence="1" id="KW-0255">Endonuclease</keyword>
<protein>
    <submittedName>
        <fullName evidence="1">Putative endonuclease/exonuclease/phosphatase</fullName>
    </submittedName>
</protein>
<comment type="caution">
    <text evidence="1">The sequence shown here is derived from an EMBL/GenBank/DDBJ whole genome shotgun (WGS) entry which is preliminary data.</text>
</comment>
<reference evidence="1 2" key="1">
    <citation type="journal article" date="2018" name="Nat. Genet.">
        <title>The Rosa genome provides new insights in the design of modern roses.</title>
        <authorList>
            <person name="Bendahmane M."/>
        </authorList>
    </citation>
    <scope>NUCLEOTIDE SEQUENCE [LARGE SCALE GENOMIC DNA]</scope>
    <source>
        <strain evidence="2">cv. Old Blush</strain>
    </source>
</reference>
<accession>A0A2P6QNZ3</accession>
<keyword evidence="2" id="KW-1185">Reference proteome</keyword>
<proteinExistence type="predicted"/>
<sequence>MGGGGLLLMWKGDWKVEGLNSSLDHIDGLATSPTGDVFRITRFYGNPDAQQRSFSWELLRRISYTVTIGWLIFGDFNELLDVLEKNGRRERSMGQILKFRAAMAFLSAI</sequence>
<keyword evidence="1" id="KW-0540">Nuclease</keyword>